<dbReference type="InterPro" id="IPR014776">
    <property type="entry name" value="4pyrrole_Mease_sub2"/>
</dbReference>
<dbReference type="PANTHER" id="PTHR45790">
    <property type="entry name" value="SIROHEME SYNTHASE-RELATED"/>
    <property type="match status" value="1"/>
</dbReference>
<keyword evidence="1 5" id="KW-0489">Methyltransferase</keyword>
<evidence type="ECO:0000256" key="2">
    <source>
        <dbReference type="ARBA" id="ARBA00022679"/>
    </source>
</evidence>
<accession>A0A975BWS2</accession>
<dbReference type="AlphaFoldDB" id="A0A975BWS2"/>
<dbReference type="KEGG" id="dmm:dnm_086580"/>
<reference evidence="5" key="1">
    <citation type="journal article" date="2021" name="Microb. Physiol.">
        <title>Proteogenomic Insights into the Physiology of Marine, Sulfate-Reducing, Filamentous Desulfonema limicola and Desulfonema magnum.</title>
        <authorList>
            <person name="Schnaars V."/>
            <person name="Wohlbrand L."/>
            <person name="Scheve S."/>
            <person name="Hinrichs C."/>
            <person name="Reinhardt R."/>
            <person name="Rabus R."/>
        </authorList>
    </citation>
    <scope>NUCLEOTIDE SEQUENCE</scope>
    <source>
        <strain evidence="5">4be13</strain>
    </source>
</reference>
<protein>
    <submittedName>
        <fullName evidence="5">Tetrapyrrole methylase</fullName>
    </submittedName>
</protein>
<dbReference type="PANTHER" id="PTHR45790:SF4">
    <property type="entry name" value="COBALT-PRECORRIN-4 C(11)-METHYLTRANSFERASE"/>
    <property type="match status" value="1"/>
</dbReference>
<gene>
    <name evidence="5" type="ORF">dnm_086580</name>
</gene>
<dbReference type="Proteomes" id="UP000663722">
    <property type="component" value="Chromosome"/>
</dbReference>
<dbReference type="RefSeq" id="WP_207679880.1">
    <property type="nucleotide sequence ID" value="NZ_CP061800.1"/>
</dbReference>
<feature type="domain" description="Tetrapyrrole methylase" evidence="4">
    <location>
        <begin position="40"/>
        <end position="259"/>
    </location>
</feature>
<dbReference type="EMBL" id="CP061800">
    <property type="protein sequence ID" value="QTA92575.1"/>
    <property type="molecule type" value="Genomic_DNA"/>
</dbReference>
<keyword evidence="6" id="KW-1185">Reference proteome</keyword>
<dbReference type="InterPro" id="IPR050161">
    <property type="entry name" value="Siro_Cobalamin_biosynth"/>
</dbReference>
<dbReference type="InterPro" id="IPR035996">
    <property type="entry name" value="4pyrrol_Methylase_sf"/>
</dbReference>
<evidence type="ECO:0000256" key="3">
    <source>
        <dbReference type="ARBA" id="ARBA00022691"/>
    </source>
</evidence>
<dbReference type="CDD" id="cd11724">
    <property type="entry name" value="TP_methylase"/>
    <property type="match status" value="1"/>
</dbReference>
<evidence type="ECO:0000259" key="4">
    <source>
        <dbReference type="Pfam" id="PF00590"/>
    </source>
</evidence>
<dbReference type="Gene3D" id="3.40.1010.10">
    <property type="entry name" value="Cobalt-precorrin-4 Transmethylase, Domain 1"/>
    <property type="match status" value="1"/>
</dbReference>
<dbReference type="Pfam" id="PF00590">
    <property type="entry name" value="TP_methylase"/>
    <property type="match status" value="1"/>
</dbReference>
<keyword evidence="3" id="KW-0949">S-adenosyl-L-methionine</keyword>
<name>A0A975BWS2_9BACT</name>
<dbReference type="Gene3D" id="3.30.950.10">
    <property type="entry name" value="Methyltransferase, Cobalt-precorrin-4 Transmethylase, Domain 2"/>
    <property type="match status" value="1"/>
</dbReference>
<dbReference type="InterPro" id="IPR000878">
    <property type="entry name" value="4pyrrol_Mease"/>
</dbReference>
<dbReference type="SUPFAM" id="SSF53790">
    <property type="entry name" value="Tetrapyrrole methylase"/>
    <property type="match status" value="1"/>
</dbReference>
<sequence>MYKFNLRIWLKFAFIMLFFTVFLQFCNISNASEKESKGSLWLVSVGVGDADLITVRAINMIKKSDVVICHQRTKEKLTEYLEGKEFMDISLAGWRNYGKDCSGIEDKEKRAACEKDTQTRAELIKQIRLAIDAGKNIAVLGSGDLLLYGGPYRWYLREFKDIRPQVVPGVSCFNAANAALRKDVASGKETHAVVLTTIRELEKLSAHHPTMVIFTMHTKFEELVGKLKTLYPSKTPMAVVFYAGYKEKEKILRGTLDTILEQAKGQEFPFEHLVYVGDFLN</sequence>
<evidence type="ECO:0000256" key="1">
    <source>
        <dbReference type="ARBA" id="ARBA00022603"/>
    </source>
</evidence>
<proteinExistence type="predicted"/>
<dbReference type="InterPro" id="IPR014777">
    <property type="entry name" value="4pyrrole_Mease_sub1"/>
</dbReference>
<dbReference type="GO" id="GO:0032259">
    <property type="term" value="P:methylation"/>
    <property type="evidence" value="ECO:0007669"/>
    <property type="project" value="UniProtKB-KW"/>
</dbReference>
<evidence type="ECO:0000313" key="5">
    <source>
        <dbReference type="EMBL" id="QTA92575.1"/>
    </source>
</evidence>
<dbReference type="GO" id="GO:0008168">
    <property type="term" value="F:methyltransferase activity"/>
    <property type="evidence" value="ECO:0007669"/>
    <property type="project" value="UniProtKB-KW"/>
</dbReference>
<keyword evidence="2" id="KW-0808">Transferase</keyword>
<evidence type="ECO:0000313" key="6">
    <source>
        <dbReference type="Proteomes" id="UP000663722"/>
    </source>
</evidence>
<organism evidence="5 6">
    <name type="scientific">Desulfonema magnum</name>
    <dbReference type="NCBI Taxonomy" id="45655"/>
    <lineage>
        <taxon>Bacteria</taxon>
        <taxon>Pseudomonadati</taxon>
        <taxon>Thermodesulfobacteriota</taxon>
        <taxon>Desulfobacteria</taxon>
        <taxon>Desulfobacterales</taxon>
        <taxon>Desulfococcaceae</taxon>
        <taxon>Desulfonema</taxon>
    </lineage>
</organism>